<dbReference type="GeneID" id="76206482"/>
<sequence>MKFNYEVINEDSNIALVTLWSSINQIKGMLGSSARLVGIIGNLYTSVGINYMISTLGKMNWIDTLVVYGIDYNGVGDILIQFFKNERLNIILIDRDIVDKIKSTVRIIDLREAFKSRDINALVRAIHENYRPGRRPVRPLINVEFNEHEYGGGWVIPLVGGFIYEKDTYRSWVKLVDLVLNYGFDKGDYREFITPLVVIDSTGKPHPFRRLSETGLKGFEPLAEAINAIINELRVNPHSTSAVYYGGDYLIQGIISGDYYNQLVYLRSIDVLNDWCRQLYRWWSLAKRVVETLNREFNAWYSVGSMAVMPLSARIYTKDLGRAEEFVRRNANVLSEFVEDPRGNFLVMREGDSVIVEHRLPITNELHRRFSFHSLEEAYNTFKNSNHFTIYSHAMYLGKELARVFLLRDYEQDKL</sequence>
<gene>
    <name evidence="3" type="ORF">GCM10007112_03660</name>
    <name evidence="2" type="ORF">Vsou_09320</name>
</gene>
<keyword evidence="5" id="KW-1185">Reference proteome</keyword>
<dbReference type="Proteomes" id="UP000657075">
    <property type="component" value="Unassembled WGS sequence"/>
</dbReference>
<dbReference type="AlphaFoldDB" id="A0A830E0A8"/>
<dbReference type="Pfam" id="PF14251">
    <property type="entry name" value="PterinBD-DUF4346"/>
    <property type="match status" value="1"/>
</dbReference>
<dbReference type="EMBL" id="BMNM01000001">
    <property type="protein sequence ID" value="GGI69951.1"/>
    <property type="molecule type" value="Genomic_DNA"/>
</dbReference>
<evidence type="ECO:0000313" key="5">
    <source>
        <dbReference type="Proteomes" id="UP001060771"/>
    </source>
</evidence>
<evidence type="ECO:0000313" key="2">
    <source>
        <dbReference type="EMBL" id="BDR91839.1"/>
    </source>
</evidence>
<name>A0A830E0A8_9CREN</name>
<protein>
    <recommendedName>
        <fullName evidence="1">DUF4346 domain-containing protein</fullName>
    </recommendedName>
</protein>
<dbReference type="Proteomes" id="UP001060771">
    <property type="component" value="Chromosome"/>
</dbReference>
<organism evidence="3 4">
    <name type="scientific">Vulcanisaeta souniana JCM 11219</name>
    <dbReference type="NCBI Taxonomy" id="1293586"/>
    <lineage>
        <taxon>Archaea</taxon>
        <taxon>Thermoproteota</taxon>
        <taxon>Thermoprotei</taxon>
        <taxon>Thermoproteales</taxon>
        <taxon>Thermoproteaceae</taxon>
        <taxon>Vulcanisaeta</taxon>
    </lineage>
</organism>
<evidence type="ECO:0000313" key="4">
    <source>
        <dbReference type="Proteomes" id="UP000657075"/>
    </source>
</evidence>
<dbReference type="RefSeq" id="WP_188602439.1">
    <property type="nucleotide sequence ID" value="NZ_AP026830.1"/>
</dbReference>
<evidence type="ECO:0000259" key="1">
    <source>
        <dbReference type="Pfam" id="PF14251"/>
    </source>
</evidence>
<reference evidence="3" key="2">
    <citation type="submission" date="2020-09" db="EMBL/GenBank/DDBJ databases">
        <authorList>
            <person name="Sun Q."/>
            <person name="Ohkuma M."/>
        </authorList>
    </citation>
    <scope>NUCLEOTIDE SEQUENCE</scope>
    <source>
        <strain evidence="3">JCM 11219</strain>
    </source>
</reference>
<dbReference type="EMBL" id="AP026830">
    <property type="protein sequence ID" value="BDR91839.1"/>
    <property type="molecule type" value="Genomic_DNA"/>
</dbReference>
<feature type="domain" description="DUF4346" evidence="1">
    <location>
        <begin position="339"/>
        <end position="407"/>
    </location>
</feature>
<evidence type="ECO:0000313" key="3">
    <source>
        <dbReference type="EMBL" id="GGI69951.1"/>
    </source>
</evidence>
<accession>A0A830E0A8</accession>
<dbReference type="InterPro" id="IPR025595">
    <property type="entry name" value="PterinBD-DUF4346"/>
</dbReference>
<dbReference type="OrthoDB" id="50118at2157"/>
<reference evidence="2" key="4">
    <citation type="journal article" date="2023" name="Microbiol. Resour. Announc.">
        <title>Complete Genome Sequence of Vulcanisaeta souniana Strain IC-059, a Hyperthermophilic Archaeon Isolated from Hot Spring Water in Japan.</title>
        <authorList>
            <person name="Kato S."/>
            <person name="Itoh T."/>
            <person name="Wu L."/>
            <person name="Ma J."/>
            <person name="Ohkuma M."/>
        </authorList>
    </citation>
    <scope>NUCLEOTIDE SEQUENCE</scope>
    <source>
        <strain evidence="2">JCM 11219</strain>
    </source>
</reference>
<reference evidence="3" key="1">
    <citation type="journal article" date="2014" name="Int. J. Syst. Evol. Microbiol.">
        <title>Complete genome sequence of Corynebacterium casei LMG S-19264T (=DSM 44701T), isolated from a smear-ripened cheese.</title>
        <authorList>
            <consortium name="US DOE Joint Genome Institute (JGI-PGF)"/>
            <person name="Walter F."/>
            <person name="Albersmeier A."/>
            <person name="Kalinowski J."/>
            <person name="Ruckert C."/>
        </authorList>
    </citation>
    <scope>NUCLEOTIDE SEQUENCE</scope>
    <source>
        <strain evidence="3">JCM 11219</strain>
    </source>
</reference>
<reference evidence="5" key="3">
    <citation type="submission" date="2022-09" db="EMBL/GenBank/DDBJ databases">
        <title>Complete genome sequence of Vulcanisaeta souniana.</title>
        <authorList>
            <person name="Kato S."/>
            <person name="Itoh T."/>
            <person name="Ohkuma M."/>
        </authorList>
    </citation>
    <scope>NUCLEOTIDE SEQUENCE [LARGE SCALE GENOMIC DNA]</scope>
    <source>
        <strain evidence="5">JCM 11219</strain>
    </source>
</reference>
<proteinExistence type="predicted"/>